<organism evidence="4 5">
    <name type="scientific">Dactylosporangium matsuzakiense</name>
    <dbReference type="NCBI Taxonomy" id="53360"/>
    <lineage>
        <taxon>Bacteria</taxon>
        <taxon>Bacillati</taxon>
        <taxon>Actinomycetota</taxon>
        <taxon>Actinomycetes</taxon>
        <taxon>Micromonosporales</taxon>
        <taxon>Micromonosporaceae</taxon>
        <taxon>Dactylosporangium</taxon>
    </lineage>
</organism>
<dbReference type="EMBL" id="BSFP01000002">
    <property type="protein sequence ID" value="GLK98661.1"/>
    <property type="molecule type" value="Genomic_DNA"/>
</dbReference>
<dbReference type="Gene3D" id="3.40.50.2300">
    <property type="match status" value="2"/>
</dbReference>
<evidence type="ECO:0000313" key="4">
    <source>
        <dbReference type="EMBL" id="GLK98661.1"/>
    </source>
</evidence>
<keyword evidence="2" id="KW-0732">Signal</keyword>
<dbReference type="PANTHER" id="PTHR47628">
    <property type="match status" value="1"/>
</dbReference>
<dbReference type="Pfam" id="PF13458">
    <property type="entry name" value="Peripla_BP_6"/>
    <property type="match status" value="1"/>
</dbReference>
<evidence type="ECO:0000256" key="1">
    <source>
        <dbReference type="ARBA" id="ARBA00010062"/>
    </source>
</evidence>
<reference evidence="4" key="1">
    <citation type="journal article" date="2014" name="Int. J. Syst. Evol. Microbiol.">
        <title>Complete genome sequence of Corynebacterium casei LMG S-19264T (=DSM 44701T), isolated from a smear-ripened cheese.</title>
        <authorList>
            <consortium name="US DOE Joint Genome Institute (JGI-PGF)"/>
            <person name="Walter F."/>
            <person name="Albersmeier A."/>
            <person name="Kalinowski J."/>
            <person name="Ruckert C."/>
        </authorList>
    </citation>
    <scope>NUCLEOTIDE SEQUENCE</scope>
    <source>
        <strain evidence="4">VKM Ac-1321</strain>
    </source>
</reference>
<dbReference type="AlphaFoldDB" id="A0A9W6NJG4"/>
<dbReference type="CDD" id="cd06358">
    <property type="entry name" value="PBP1_NHase"/>
    <property type="match status" value="1"/>
</dbReference>
<reference evidence="4" key="2">
    <citation type="submission" date="2023-01" db="EMBL/GenBank/DDBJ databases">
        <authorList>
            <person name="Sun Q."/>
            <person name="Evtushenko L."/>
        </authorList>
    </citation>
    <scope>NUCLEOTIDE SEQUENCE</scope>
    <source>
        <strain evidence="4">VKM Ac-1321</strain>
    </source>
</reference>
<evidence type="ECO:0000256" key="2">
    <source>
        <dbReference type="ARBA" id="ARBA00022729"/>
    </source>
</evidence>
<protein>
    <submittedName>
        <fullName evidence="4">Nitrile hydratase regulator</fullName>
    </submittedName>
</protein>
<evidence type="ECO:0000313" key="5">
    <source>
        <dbReference type="Proteomes" id="UP001143480"/>
    </source>
</evidence>
<evidence type="ECO:0000259" key="3">
    <source>
        <dbReference type="Pfam" id="PF13458"/>
    </source>
</evidence>
<comment type="caution">
    <text evidence="4">The sequence shown here is derived from an EMBL/GenBank/DDBJ whole genome shotgun (WGS) entry which is preliminary data.</text>
</comment>
<accession>A0A9W6NJG4</accession>
<dbReference type="InterPro" id="IPR028082">
    <property type="entry name" value="Peripla_BP_I"/>
</dbReference>
<feature type="domain" description="Leucine-binding protein" evidence="3">
    <location>
        <begin position="40"/>
        <end position="372"/>
    </location>
</feature>
<comment type="similarity">
    <text evidence="1">Belongs to the leucine-binding protein family.</text>
</comment>
<name>A0A9W6NJG4_9ACTN</name>
<dbReference type="PANTHER" id="PTHR47628:SF1">
    <property type="entry name" value="ALIPHATIC AMIDASE EXPRESSION-REGULATING PROTEIN"/>
    <property type="match status" value="1"/>
</dbReference>
<dbReference type="SUPFAM" id="SSF53822">
    <property type="entry name" value="Periplasmic binding protein-like I"/>
    <property type="match status" value="1"/>
</dbReference>
<dbReference type="InterPro" id="IPR028081">
    <property type="entry name" value="Leu-bd"/>
</dbReference>
<dbReference type="Proteomes" id="UP001143480">
    <property type="component" value="Unassembled WGS sequence"/>
</dbReference>
<sequence length="382" mass="40216">MVAPYHSPAIGKILGVVDEVRVVADPLEARLLAPEPGGAVRVALAVPTSGTLGMMAPAVLNCARLAVAELNAAGGLLGRPIELVLLDAGRHPQTVAAELAELARAGAIAAVVGTHASDVRVATVTALQGRIPYVFTPPYEGGEHAPGVYLLGETPARQLRPALDWLVRHRRARRWALVGNDYVWPRMLHHAAVAYLRAAGAQVVAARYLPFGALDPAPLLDLIAKRRADAVLLTLVGSDLAAFNRAYGESPLRSPRLCAALEENGLLATGGDATGELYATMGYFGNVATDAGLAFVERYTHRYGWQAPVLNGHAEACYDGVRLLHALASRAGSLNPAAMDATADGTTITGGRGRVTVTSRHVDQPVYLARADGLDFDVIDSF</sequence>
<gene>
    <name evidence="4" type="ORF">GCM10017581_004020</name>
</gene>
<keyword evidence="5" id="KW-1185">Reference proteome</keyword>
<proteinExistence type="inferred from homology"/>